<keyword evidence="3" id="KW-1185">Reference proteome</keyword>
<reference evidence="1" key="1">
    <citation type="submission" date="2023-07" db="EMBL/GenBank/DDBJ databases">
        <title>draft genome sequence of fig (Ficus carica).</title>
        <authorList>
            <person name="Takahashi T."/>
            <person name="Nishimura K."/>
        </authorList>
    </citation>
    <scope>NUCLEOTIDE SEQUENCE</scope>
</reference>
<dbReference type="Proteomes" id="UP001187192">
    <property type="component" value="Unassembled WGS sequence"/>
</dbReference>
<evidence type="ECO:0000313" key="2">
    <source>
        <dbReference type="EMBL" id="GMN70484.1"/>
    </source>
</evidence>
<sequence>MNCCRVMIGTISQEHRIPGKMPAALLGGPWGRYSK</sequence>
<dbReference type="AlphaFoldDB" id="A0AA88E9Q7"/>
<name>A0AA88E9Q7_FICCA</name>
<evidence type="ECO:0000313" key="1">
    <source>
        <dbReference type="EMBL" id="GMN70481.1"/>
    </source>
</evidence>
<protein>
    <submittedName>
        <fullName evidence="1">Uncharacterized protein</fullName>
    </submittedName>
</protein>
<proteinExistence type="predicted"/>
<dbReference type="EMBL" id="BTGU01001157">
    <property type="protein sequence ID" value="GMN70484.1"/>
    <property type="molecule type" value="Genomic_DNA"/>
</dbReference>
<dbReference type="EMBL" id="BTGU01001156">
    <property type="protein sequence ID" value="GMN70481.1"/>
    <property type="molecule type" value="Genomic_DNA"/>
</dbReference>
<evidence type="ECO:0000313" key="3">
    <source>
        <dbReference type="Proteomes" id="UP001187192"/>
    </source>
</evidence>
<gene>
    <name evidence="1" type="ORF">TIFTF001_039524</name>
    <name evidence="2" type="ORF">TIFTF001_039527</name>
</gene>
<organism evidence="1 3">
    <name type="scientific">Ficus carica</name>
    <name type="common">Common fig</name>
    <dbReference type="NCBI Taxonomy" id="3494"/>
    <lineage>
        <taxon>Eukaryota</taxon>
        <taxon>Viridiplantae</taxon>
        <taxon>Streptophyta</taxon>
        <taxon>Embryophyta</taxon>
        <taxon>Tracheophyta</taxon>
        <taxon>Spermatophyta</taxon>
        <taxon>Magnoliopsida</taxon>
        <taxon>eudicotyledons</taxon>
        <taxon>Gunneridae</taxon>
        <taxon>Pentapetalae</taxon>
        <taxon>rosids</taxon>
        <taxon>fabids</taxon>
        <taxon>Rosales</taxon>
        <taxon>Moraceae</taxon>
        <taxon>Ficeae</taxon>
        <taxon>Ficus</taxon>
    </lineage>
</organism>
<comment type="caution">
    <text evidence="1">The sequence shown here is derived from an EMBL/GenBank/DDBJ whole genome shotgun (WGS) entry which is preliminary data.</text>
</comment>
<accession>A0AA88E9Q7</accession>